<evidence type="ECO:0000313" key="1">
    <source>
        <dbReference type="EMBL" id="QJA73848.1"/>
    </source>
</evidence>
<reference evidence="2" key="1">
    <citation type="submission" date="2020-03" db="EMBL/GenBank/DDBJ databases">
        <title>The deep terrestrial virosphere.</title>
        <authorList>
            <person name="Holmfeldt K."/>
            <person name="Nilsson E."/>
            <person name="Simone D."/>
            <person name="Lopez-Fernandez M."/>
            <person name="Wu X."/>
            <person name="de Brujin I."/>
            <person name="Lundin D."/>
            <person name="Andersson A."/>
            <person name="Bertilsson S."/>
            <person name="Dopson M."/>
        </authorList>
    </citation>
    <scope>NUCLEOTIDE SEQUENCE</scope>
    <source>
        <strain evidence="1">MM415A02194</strain>
        <strain evidence="2">MM415B04014</strain>
    </source>
</reference>
<dbReference type="EMBL" id="MT143200">
    <property type="protein sequence ID" value="QJA94055.1"/>
    <property type="molecule type" value="Genomic_DNA"/>
</dbReference>
<dbReference type="EMBL" id="MT142057">
    <property type="protein sequence ID" value="QJA73848.1"/>
    <property type="molecule type" value="Genomic_DNA"/>
</dbReference>
<protein>
    <submittedName>
        <fullName evidence="2">Uncharacterized protein</fullName>
    </submittedName>
</protein>
<accession>A0A6M3LMQ7</accession>
<gene>
    <name evidence="1" type="ORF">MM415A02194_0012</name>
    <name evidence="2" type="ORF">MM415B04014_0004</name>
</gene>
<evidence type="ECO:0000313" key="2">
    <source>
        <dbReference type="EMBL" id="QJA94055.1"/>
    </source>
</evidence>
<proteinExistence type="predicted"/>
<dbReference type="AlphaFoldDB" id="A0A6M3LMQ7"/>
<sequence>MQTGYGSLSLSSVPMATVEAVHQAAAKAGMTTRAWILRAIGQKLIFDTIDHKFGKGKP</sequence>
<organism evidence="2">
    <name type="scientific">viral metagenome</name>
    <dbReference type="NCBI Taxonomy" id="1070528"/>
    <lineage>
        <taxon>unclassified sequences</taxon>
        <taxon>metagenomes</taxon>
        <taxon>organismal metagenomes</taxon>
    </lineage>
</organism>
<name>A0A6M3LMQ7_9ZZZZ</name>